<dbReference type="GO" id="GO:0051082">
    <property type="term" value="F:unfolded protein binding"/>
    <property type="evidence" value="ECO:0007669"/>
    <property type="project" value="InterPro"/>
</dbReference>
<dbReference type="Pfam" id="PF03938">
    <property type="entry name" value="OmpH"/>
    <property type="match status" value="1"/>
</dbReference>
<keyword evidence="5" id="KW-1185">Reference proteome</keyword>
<dbReference type="PANTHER" id="PTHR35089">
    <property type="entry name" value="CHAPERONE PROTEIN SKP"/>
    <property type="match status" value="1"/>
</dbReference>
<dbReference type="EMBL" id="CP020370">
    <property type="protein sequence ID" value="AUB84887.1"/>
    <property type="molecule type" value="Genomic_DNA"/>
</dbReference>
<organism evidence="4 5">
    <name type="scientific">Candidatus Thiodictyon syntrophicum</name>
    <dbReference type="NCBI Taxonomy" id="1166950"/>
    <lineage>
        <taxon>Bacteria</taxon>
        <taxon>Pseudomonadati</taxon>
        <taxon>Pseudomonadota</taxon>
        <taxon>Gammaproteobacteria</taxon>
        <taxon>Chromatiales</taxon>
        <taxon>Chromatiaceae</taxon>
        <taxon>Thiodictyon</taxon>
    </lineage>
</organism>
<dbReference type="GO" id="GO:0050821">
    <property type="term" value="P:protein stabilization"/>
    <property type="evidence" value="ECO:0007669"/>
    <property type="project" value="TreeGrafter"/>
</dbReference>
<evidence type="ECO:0008006" key="6">
    <source>
        <dbReference type="Google" id="ProtNLM"/>
    </source>
</evidence>
<dbReference type="SUPFAM" id="SSF111384">
    <property type="entry name" value="OmpH-like"/>
    <property type="match status" value="1"/>
</dbReference>
<reference evidence="4 5" key="1">
    <citation type="submission" date="2017-03" db="EMBL/GenBank/DDBJ databases">
        <title>Complete genome sequence of Candidatus 'Thiodictyon syntrophicum' sp. nov. strain Cad16T, a photolithoautotroph purple sulfur bacterium isolated from an alpine meromictic lake.</title>
        <authorList>
            <person name="Luedin S.M."/>
            <person name="Pothier J.F."/>
            <person name="Danza F."/>
            <person name="Storelli N."/>
            <person name="Wittwer M."/>
            <person name="Tonolla M."/>
        </authorList>
    </citation>
    <scope>NUCLEOTIDE SEQUENCE [LARGE SCALE GENOMIC DNA]</scope>
    <source>
        <strain evidence="4 5">Cad16T</strain>
    </source>
</reference>
<proteinExistence type="inferred from homology"/>
<keyword evidence="2" id="KW-0732">Signal</keyword>
<evidence type="ECO:0000313" key="5">
    <source>
        <dbReference type="Proteomes" id="UP000232638"/>
    </source>
</evidence>
<evidence type="ECO:0000256" key="1">
    <source>
        <dbReference type="ARBA" id="ARBA00009091"/>
    </source>
</evidence>
<gene>
    <name evidence="4" type="ORF">THSYN_21845</name>
</gene>
<accession>A0A2K8UH75</accession>
<evidence type="ECO:0000313" key="4">
    <source>
        <dbReference type="EMBL" id="AUB84887.1"/>
    </source>
</evidence>
<dbReference type="AlphaFoldDB" id="A0A2K8UH75"/>
<dbReference type="Proteomes" id="UP000232638">
    <property type="component" value="Chromosome"/>
</dbReference>
<protein>
    <recommendedName>
        <fullName evidence="6">Molecular chaperone Skp</fullName>
    </recommendedName>
</protein>
<dbReference type="OrthoDB" id="5294628at2"/>
<name>A0A2K8UH75_9GAMM</name>
<feature type="coiled-coil region" evidence="3">
    <location>
        <begin position="65"/>
        <end position="125"/>
    </location>
</feature>
<dbReference type="InterPro" id="IPR024930">
    <property type="entry name" value="Skp_dom_sf"/>
</dbReference>
<dbReference type="KEGG" id="tsy:THSYN_21845"/>
<evidence type="ECO:0000256" key="3">
    <source>
        <dbReference type="SAM" id="Coils"/>
    </source>
</evidence>
<sequence length="190" mass="21313">MSVFSRSVAAALAAWGAAANRQPAAVGFIAATLLLAPGVGAENYKIGVVDPNRVVERSPQYEAAGKALRVEVEERERNLRQQQEQITVLQSKLERDAALMSESEMQRLQNDIRSRTRKLKYAQDEFQEDFALRQNELRTKLGKQVQEVVIELAKELGIDLVISEGLVYYSPRVDISDLVIERLKRDSATK</sequence>
<dbReference type="SMART" id="SM00935">
    <property type="entry name" value="OmpH"/>
    <property type="match status" value="1"/>
</dbReference>
<dbReference type="InterPro" id="IPR005632">
    <property type="entry name" value="Chaperone_Skp"/>
</dbReference>
<comment type="similarity">
    <text evidence="1">Belongs to the Skp family.</text>
</comment>
<evidence type="ECO:0000256" key="2">
    <source>
        <dbReference type="ARBA" id="ARBA00022729"/>
    </source>
</evidence>
<dbReference type="Gene3D" id="3.30.910.20">
    <property type="entry name" value="Skp domain"/>
    <property type="match status" value="1"/>
</dbReference>
<dbReference type="PANTHER" id="PTHR35089:SF1">
    <property type="entry name" value="CHAPERONE PROTEIN SKP"/>
    <property type="match status" value="1"/>
</dbReference>
<dbReference type="GO" id="GO:0005829">
    <property type="term" value="C:cytosol"/>
    <property type="evidence" value="ECO:0007669"/>
    <property type="project" value="TreeGrafter"/>
</dbReference>
<keyword evidence="3" id="KW-0175">Coiled coil</keyword>